<comment type="pathway">
    <text evidence="3 21">Carbohydrate metabolism; tricarboxylic acid cycle; fumarate from succinate (bacterial route): step 1/1.</text>
</comment>
<dbReference type="PROSITE" id="PS00504">
    <property type="entry name" value="FRD_SDH_FAD_BINDING"/>
    <property type="match status" value="1"/>
</dbReference>
<keyword evidence="11 19" id="KW-0274">FAD</keyword>
<feature type="binding site" evidence="19">
    <location>
        <begin position="15"/>
        <end position="20"/>
    </location>
    <ligand>
        <name>FAD</name>
        <dbReference type="ChEBI" id="CHEBI:57692"/>
    </ligand>
</feature>
<dbReference type="PANTHER" id="PTHR11632">
    <property type="entry name" value="SUCCINATE DEHYDROGENASE 2 FLAVOPROTEIN SUBUNIT"/>
    <property type="match status" value="1"/>
</dbReference>
<feature type="domain" description="Fumarate reductase/succinate dehydrogenase flavoprotein-like C-terminal" evidence="23">
    <location>
        <begin position="462"/>
        <end position="590"/>
    </location>
</feature>
<dbReference type="SUPFAM" id="SSF51905">
    <property type="entry name" value="FAD/NAD(P)-binding domain"/>
    <property type="match status" value="1"/>
</dbReference>
<evidence type="ECO:0000256" key="15">
    <source>
        <dbReference type="ARBA" id="ARBA00049220"/>
    </source>
</evidence>
<comment type="catalytic activity">
    <reaction evidence="15 21">
        <text>a quinone + succinate = fumarate + a quinol</text>
        <dbReference type="Rhea" id="RHEA:40523"/>
        <dbReference type="ChEBI" id="CHEBI:24646"/>
        <dbReference type="ChEBI" id="CHEBI:29806"/>
        <dbReference type="ChEBI" id="CHEBI:30031"/>
        <dbReference type="ChEBI" id="CHEBI:132124"/>
        <dbReference type="EC" id="1.3.5.1"/>
    </reaction>
</comment>
<evidence type="ECO:0000256" key="18">
    <source>
        <dbReference type="PIRSR" id="PIRSR611281-2"/>
    </source>
</evidence>
<dbReference type="GO" id="GO:0009055">
    <property type="term" value="F:electron transfer activity"/>
    <property type="evidence" value="ECO:0007669"/>
    <property type="project" value="UniProtKB-ARBA"/>
</dbReference>
<dbReference type="Gene3D" id="1.20.58.100">
    <property type="entry name" value="Fumarate reductase/succinate dehydrogenase flavoprotein-like, C-terminal domain"/>
    <property type="match status" value="1"/>
</dbReference>
<dbReference type="GO" id="GO:0050660">
    <property type="term" value="F:flavin adenine dinucleotide binding"/>
    <property type="evidence" value="ECO:0007669"/>
    <property type="project" value="UniProtKB-UniRule"/>
</dbReference>
<evidence type="ECO:0000256" key="14">
    <source>
        <dbReference type="ARBA" id="ARBA00023136"/>
    </source>
</evidence>
<evidence type="ECO:0000256" key="8">
    <source>
        <dbReference type="ARBA" id="ARBA00022475"/>
    </source>
</evidence>
<keyword evidence="21" id="KW-0816">Tricarboxylic acid cycle</keyword>
<evidence type="ECO:0000313" key="24">
    <source>
        <dbReference type="EMBL" id="TDO99701.1"/>
    </source>
</evidence>
<evidence type="ECO:0000256" key="21">
    <source>
        <dbReference type="RuleBase" id="RU362051"/>
    </source>
</evidence>
<evidence type="ECO:0000256" key="12">
    <source>
        <dbReference type="ARBA" id="ARBA00022982"/>
    </source>
</evidence>
<evidence type="ECO:0000259" key="23">
    <source>
        <dbReference type="Pfam" id="PF02910"/>
    </source>
</evidence>
<dbReference type="FunFam" id="4.10.80.40:FF:000001">
    <property type="entry name" value="Succinate dehydrogenase flavoprotein subunit"/>
    <property type="match status" value="1"/>
</dbReference>
<dbReference type="Gene3D" id="4.10.80.40">
    <property type="entry name" value="succinate dehydrogenase protein domain"/>
    <property type="match status" value="1"/>
</dbReference>
<dbReference type="InterPro" id="IPR027477">
    <property type="entry name" value="Succ_DH/fumarate_Rdtase_cat_sf"/>
</dbReference>
<keyword evidence="25" id="KW-1185">Reference proteome</keyword>
<feature type="binding site" evidence="19">
    <location>
        <position position="390"/>
    </location>
    <ligand>
        <name>FAD</name>
        <dbReference type="ChEBI" id="CHEBI:57692"/>
    </ligand>
</feature>
<feature type="binding site" evidence="19">
    <location>
        <position position="224"/>
    </location>
    <ligand>
        <name>FAD</name>
        <dbReference type="ChEBI" id="CHEBI:57692"/>
    </ligand>
</feature>
<evidence type="ECO:0000256" key="5">
    <source>
        <dbReference type="ARBA" id="ARBA00012792"/>
    </source>
</evidence>
<dbReference type="FunFam" id="1.20.58.100:FF:000001">
    <property type="entry name" value="Succinate dehydrogenase flavoprotein subunit (SdhA)"/>
    <property type="match status" value="1"/>
</dbReference>
<dbReference type="GO" id="GO:0006099">
    <property type="term" value="P:tricarboxylic acid cycle"/>
    <property type="evidence" value="ECO:0007669"/>
    <property type="project" value="UniProtKB-UniRule"/>
</dbReference>
<evidence type="ECO:0000259" key="22">
    <source>
        <dbReference type="Pfam" id="PF00890"/>
    </source>
</evidence>
<comment type="function">
    <text evidence="1">Two distinct, membrane-bound, FAD-containing enzymes are responsible for the catalysis of fumarate and succinate interconversion; the fumarate reductase is used in anaerobic growth, and the succinate dehydrogenase is used in aerobic growth.</text>
</comment>
<evidence type="ECO:0000313" key="25">
    <source>
        <dbReference type="Proteomes" id="UP000294656"/>
    </source>
</evidence>
<protein>
    <recommendedName>
        <fullName evidence="6 16">Succinate dehydrogenase flavoprotein subunit</fullName>
        <ecNumber evidence="5 21">1.3.5.1</ecNumber>
    </recommendedName>
</protein>
<dbReference type="EC" id="1.3.5.1" evidence="5 21"/>
<feature type="binding site" evidence="18">
    <location>
        <position position="356"/>
    </location>
    <ligand>
        <name>substrate</name>
    </ligand>
</feature>
<dbReference type="InterPro" id="IPR036188">
    <property type="entry name" value="FAD/NAD-bd_sf"/>
</dbReference>
<evidence type="ECO:0000256" key="10">
    <source>
        <dbReference type="ARBA" id="ARBA00022630"/>
    </source>
</evidence>
<sequence length="590" mass="64090">MANIRTISFDAIVVGGGGAGMRAALQLTESGLNTACVTKVFPTRSHTVSAQGGITCAIASEDPNDDWRWHMYDTVKGSDYIGDQDAIEYMCSVGPQAVFELEHMGLPFSRKENGRIYQRPFGGQSKDFGKGGQAARTCAAADRTGHALLHTLYQANLKGGTTFFNEWYAVDLVKNEENAVVGVVAICIETGETVYLKAKATVIATGGAGRIFQSTTNAHINTGDGAGMALRAGYPLQDMEMWQFHPTGIYGAGTLVTEGCRGEGGYLINKDGERFMERYAPNAKDLAGRDVVARSMILEILEGRGCGPEADHVLLKLDHLGEETLNKRLPGILELSRTFAHVDPVKEPIPVIPTCHYMMGGIPTNVGGQAITSNEAGEDTVIDGLYAAGEAACVSVHGANRLGGNSLLDLVVFGRAVGLQVKKSLDEGFDSLDAKDTDIEQAMSRLNRLNNSTGGESVAEVRAELQKVMQLYFGVFREGPAMQTGLEELAKIRARIENLYLEDKSQAFNTARIEALELENLLEVAEATAIPAEFRKESRGAHARNDYTERDDENWLKHSLYHPADKKVTKRDVNFAPKTMEAFPPKARTY</sequence>
<dbReference type="PANTHER" id="PTHR11632:SF51">
    <property type="entry name" value="SUCCINATE DEHYDROGENASE [UBIQUINONE] FLAVOPROTEIN SUBUNIT, MITOCHONDRIAL"/>
    <property type="match status" value="1"/>
</dbReference>
<feature type="binding site" evidence="19">
    <location>
        <begin position="406"/>
        <end position="407"/>
    </location>
    <ligand>
        <name>FAD</name>
        <dbReference type="ChEBI" id="CHEBI:57692"/>
    </ligand>
</feature>
<dbReference type="InterPro" id="IPR003953">
    <property type="entry name" value="FAD-dep_OxRdtase_2_FAD-bd"/>
</dbReference>
<gene>
    <name evidence="24" type="ORF">DFP79_0689</name>
</gene>
<keyword evidence="8" id="KW-1003">Cell membrane</keyword>
<feature type="domain" description="FAD-dependent oxidoreductase 2 FAD-binding" evidence="22">
    <location>
        <begin position="10"/>
        <end position="407"/>
    </location>
</feature>
<dbReference type="NCBIfam" id="TIGR01816">
    <property type="entry name" value="sdhA_forward"/>
    <property type="match status" value="1"/>
</dbReference>
<name>A0A4R6MDD2_9GAMM</name>
<accession>A0A4R6MDD2</accession>
<dbReference type="Pfam" id="PF00890">
    <property type="entry name" value="FAD_binding_2"/>
    <property type="match status" value="1"/>
</dbReference>
<keyword evidence="12 21" id="KW-0249">Electron transport</keyword>
<proteinExistence type="inferred from homology"/>
<evidence type="ECO:0000256" key="3">
    <source>
        <dbReference type="ARBA" id="ARBA00004894"/>
    </source>
</evidence>
<feature type="binding site" evidence="19">
    <location>
        <begin position="38"/>
        <end position="53"/>
    </location>
    <ligand>
        <name>FAD</name>
        <dbReference type="ChEBI" id="CHEBI:57692"/>
    </ligand>
</feature>
<reference evidence="24 25" key="1">
    <citation type="submission" date="2019-03" db="EMBL/GenBank/DDBJ databases">
        <title>Genomic Encyclopedia of Type Strains, Phase III (KMG-III): the genomes of soil and plant-associated and newly described type strains.</title>
        <authorList>
            <person name="Whitman W."/>
        </authorList>
    </citation>
    <scope>NUCLEOTIDE SEQUENCE [LARGE SCALE GENOMIC DNA]</scope>
    <source>
        <strain evidence="24 25">CECT 7378</strain>
    </source>
</reference>
<feature type="modified residue" description="Tele-8alpha-FAD histidine" evidence="20">
    <location>
        <position position="46"/>
    </location>
</feature>
<dbReference type="InterPro" id="IPR003952">
    <property type="entry name" value="FRD_SDH_FAD_BS"/>
</dbReference>
<feature type="binding site" evidence="18">
    <location>
        <position position="401"/>
    </location>
    <ligand>
        <name>substrate</name>
    </ligand>
</feature>
<dbReference type="GO" id="GO:0005886">
    <property type="term" value="C:plasma membrane"/>
    <property type="evidence" value="ECO:0007669"/>
    <property type="project" value="UniProtKB-SubCell"/>
</dbReference>
<feature type="binding site" evidence="18">
    <location>
        <position position="245"/>
    </location>
    <ligand>
        <name>substrate</name>
    </ligand>
</feature>
<dbReference type="EMBL" id="SNXC01000009">
    <property type="protein sequence ID" value="TDO99701.1"/>
    <property type="molecule type" value="Genomic_DNA"/>
</dbReference>
<evidence type="ECO:0000256" key="20">
    <source>
        <dbReference type="PIRSR" id="PIRSR611281-4"/>
    </source>
</evidence>
<dbReference type="FunFam" id="3.90.700.10:FF:000001">
    <property type="entry name" value="Mitochondrial succinate dehydrogenase flavoprotein subunit"/>
    <property type="match status" value="1"/>
</dbReference>
<dbReference type="RefSeq" id="WP_133502542.1">
    <property type="nucleotide sequence ID" value="NZ_SNXC01000009.1"/>
</dbReference>
<organism evidence="24 25">
    <name type="scientific">Marinomonas balearica</name>
    <dbReference type="NCBI Taxonomy" id="491947"/>
    <lineage>
        <taxon>Bacteria</taxon>
        <taxon>Pseudomonadati</taxon>
        <taxon>Pseudomonadota</taxon>
        <taxon>Gammaproteobacteria</taxon>
        <taxon>Oceanospirillales</taxon>
        <taxon>Oceanospirillaceae</taxon>
        <taxon>Marinomonas</taxon>
    </lineage>
</organism>
<dbReference type="InterPro" id="IPR011281">
    <property type="entry name" value="Succ_DH_flav_su_fwd"/>
</dbReference>
<dbReference type="NCBIfam" id="TIGR01812">
    <property type="entry name" value="sdhA_frdA_Gneg"/>
    <property type="match status" value="1"/>
</dbReference>
<dbReference type="GO" id="GO:0009061">
    <property type="term" value="P:anaerobic respiration"/>
    <property type="evidence" value="ECO:0007669"/>
    <property type="project" value="TreeGrafter"/>
</dbReference>
<evidence type="ECO:0000256" key="2">
    <source>
        <dbReference type="ARBA" id="ARBA00004515"/>
    </source>
</evidence>
<keyword evidence="10 19" id="KW-0285">Flavoprotein</keyword>
<dbReference type="Gene3D" id="3.90.700.10">
    <property type="entry name" value="Succinate dehydrogenase/fumarate reductase flavoprotein, catalytic domain"/>
    <property type="match status" value="1"/>
</dbReference>
<evidence type="ECO:0000256" key="9">
    <source>
        <dbReference type="ARBA" id="ARBA00022519"/>
    </source>
</evidence>
<dbReference type="Gene3D" id="3.50.50.60">
    <property type="entry name" value="FAD/NAD(P)-binding domain"/>
    <property type="match status" value="1"/>
</dbReference>
<comment type="subcellular location">
    <subcellularLocation>
        <location evidence="2 21">Cell inner membrane</location>
        <topology evidence="2 21">Peripheral membrane protein</topology>
        <orientation evidence="2 21">Cytoplasmic side</orientation>
    </subcellularLocation>
</comment>
<evidence type="ECO:0000256" key="13">
    <source>
        <dbReference type="ARBA" id="ARBA00023002"/>
    </source>
</evidence>
<evidence type="ECO:0000256" key="19">
    <source>
        <dbReference type="PIRSR" id="PIRSR611281-3"/>
    </source>
</evidence>
<dbReference type="Proteomes" id="UP000294656">
    <property type="component" value="Unassembled WGS sequence"/>
</dbReference>
<dbReference type="InterPro" id="IPR030664">
    <property type="entry name" value="SdhA/FrdA/AprA"/>
</dbReference>
<comment type="cofactor">
    <cofactor evidence="19">
        <name>FAD</name>
        <dbReference type="ChEBI" id="CHEBI:57692"/>
    </cofactor>
    <text evidence="19">Flavinylated by SdhE, about 5% flavinylation occurs in the absence of SdhE.</text>
</comment>
<keyword evidence="14 21" id="KW-0472">Membrane</keyword>
<dbReference type="SUPFAM" id="SSF56425">
    <property type="entry name" value="Succinate dehydrogenase/fumarate reductase flavoprotein, catalytic domain"/>
    <property type="match status" value="1"/>
</dbReference>
<dbReference type="InterPro" id="IPR014006">
    <property type="entry name" value="Succ_Dhase_FrdA_Gneg"/>
</dbReference>
<dbReference type="SUPFAM" id="SSF46977">
    <property type="entry name" value="Succinate dehydrogenase/fumarate reductase flavoprotein C-terminal domain"/>
    <property type="match status" value="1"/>
</dbReference>
<dbReference type="UniPathway" id="UPA00223">
    <property type="reaction ID" value="UER01005"/>
</dbReference>
<evidence type="ECO:0000256" key="17">
    <source>
        <dbReference type="PIRSR" id="PIRSR000171-1"/>
    </source>
</evidence>
<feature type="binding site" evidence="18">
    <location>
        <position position="257"/>
    </location>
    <ligand>
        <name>substrate</name>
    </ligand>
</feature>
<keyword evidence="13 21" id="KW-0560">Oxidoreductase</keyword>
<dbReference type="AlphaFoldDB" id="A0A4R6MDD2"/>
<dbReference type="Pfam" id="PF02910">
    <property type="entry name" value="Succ_DH_flav_C"/>
    <property type="match status" value="1"/>
</dbReference>
<keyword evidence="7 21" id="KW-0813">Transport</keyword>
<evidence type="ECO:0000256" key="1">
    <source>
        <dbReference type="ARBA" id="ARBA00002054"/>
    </source>
</evidence>
<dbReference type="GO" id="GO:0022900">
    <property type="term" value="P:electron transport chain"/>
    <property type="evidence" value="ECO:0007669"/>
    <property type="project" value="UniProtKB-UniRule"/>
</dbReference>
<comment type="similarity">
    <text evidence="4 21">Belongs to the FAD-dependent oxidoreductase 2 family. FRD/SDH subfamily.</text>
</comment>
<evidence type="ECO:0000256" key="16">
    <source>
        <dbReference type="NCBIfam" id="TIGR01816"/>
    </source>
</evidence>
<dbReference type="GO" id="GO:0008177">
    <property type="term" value="F:succinate dehydrogenase (quinone) activity"/>
    <property type="evidence" value="ECO:0007669"/>
    <property type="project" value="UniProtKB-EC"/>
</dbReference>
<keyword evidence="9 21" id="KW-0997">Cell inner membrane</keyword>
<evidence type="ECO:0000256" key="4">
    <source>
        <dbReference type="ARBA" id="ARBA00008040"/>
    </source>
</evidence>
<evidence type="ECO:0000256" key="7">
    <source>
        <dbReference type="ARBA" id="ARBA00022448"/>
    </source>
</evidence>
<dbReference type="OrthoDB" id="9806724at2"/>
<feature type="active site" description="Proton acceptor" evidence="17">
    <location>
        <position position="289"/>
    </location>
</feature>
<dbReference type="InterPro" id="IPR037099">
    <property type="entry name" value="Fum_R/Succ_DH_flav-like_C_sf"/>
</dbReference>
<evidence type="ECO:0000256" key="6">
    <source>
        <dbReference type="ARBA" id="ARBA00019965"/>
    </source>
</evidence>
<comment type="caution">
    <text evidence="24">The sequence shown here is derived from an EMBL/GenBank/DDBJ whole genome shotgun (WGS) entry which is preliminary data.</text>
</comment>
<dbReference type="InterPro" id="IPR015939">
    <property type="entry name" value="Fum_Rdtase/Succ_DH_flav-like_C"/>
</dbReference>
<dbReference type="PIRSF" id="PIRSF000171">
    <property type="entry name" value="SDHA_APRA_LASPO"/>
    <property type="match status" value="1"/>
</dbReference>
<evidence type="ECO:0000256" key="11">
    <source>
        <dbReference type="ARBA" id="ARBA00022827"/>
    </source>
</evidence>